<sequence length="453" mass="51562">MRYIANRLSFLFMLLLIVQFGYAQSNVIDQVIWVVGDEPILLSDVENQKLQMQYQGDKINGDPDCVIPEQIAIQKLFLHQAKIDSVTVSESSVSAEVDRRINYFISQIGSTEKLEEYFNKTLPQIRDQLHTTVRDEMIVQQMQQKLIGDVEVTPEAVRKYYMKLNPDSIPTVPATVEAQIITQYPVIPQSEIDRIKARLRSFANRVDSGQVDFATLAMLYSEDPGSAQHGGELGFLGRAQLDPAFANVAFSLTNPKKVSRVVQTEYGYHIIQLIAKQGDRVDVRHILLKPQITPEEEQTVLHRLDSVATLVHTNKMTFDEAVMHFSMDKNTVMNNGLMMNSSTGDSKFELQQLPPEIAKQANKLSVGEVSNAFLMINPENNREEGAIIKIKNKIPSHKANLSEDYQLLKAMLEAQEKRDIISDWIAKRQKDTYIYIAPGWRNCNFKYPGWIKK</sequence>
<dbReference type="InterPro" id="IPR050280">
    <property type="entry name" value="OMP_Chaperone_SurA"/>
</dbReference>
<feature type="domain" description="PpiC" evidence="4">
    <location>
        <begin position="177"/>
        <end position="275"/>
    </location>
</feature>
<name>A0A7W5DQV2_9PORP</name>
<dbReference type="InterPro" id="IPR000297">
    <property type="entry name" value="PPIase_PpiC"/>
</dbReference>
<dbReference type="InterPro" id="IPR027304">
    <property type="entry name" value="Trigger_fact/SurA_dom_sf"/>
</dbReference>
<evidence type="ECO:0000313" key="5">
    <source>
        <dbReference type="EMBL" id="MBB3187346.1"/>
    </source>
</evidence>
<dbReference type="PROSITE" id="PS01096">
    <property type="entry name" value="PPIC_PPIASE_1"/>
    <property type="match status" value="1"/>
</dbReference>
<dbReference type="EC" id="5.2.1.8" evidence="5"/>
<gene>
    <name evidence="5" type="ORF">FHX64_001509</name>
</gene>
<dbReference type="Gene3D" id="1.10.4030.10">
    <property type="entry name" value="Porin chaperone SurA, peptide-binding domain"/>
    <property type="match status" value="1"/>
</dbReference>
<dbReference type="Gene3D" id="3.10.50.40">
    <property type="match status" value="2"/>
</dbReference>
<keyword evidence="6" id="KW-1185">Reference proteome</keyword>
<keyword evidence="1 3" id="KW-0732">Signal</keyword>
<dbReference type="RefSeq" id="WP_183413116.1">
    <property type="nucleotide sequence ID" value="NZ_JACHYB010000001.1"/>
</dbReference>
<dbReference type="GO" id="GO:0003755">
    <property type="term" value="F:peptidyl-prolyl cis-trans isomerase activity"/>
    <property type="evidence" value="ECO:0007669"/>
    <property type="project" value="UniProtKB-KW"/>
</dbReference>
<dbReference type="InterPro" id="IPR023058">
    <property type="entry name" value="PPIase_PpiC_CS"/>
</dbReference>
<evidence type="ECO:0000259" key="4">
    <source>
        <dbReference type="PROSITE" id="PS50198"/>
    </source>
</evidence>
<dbReference type="InterPro" id="IPR046357">
    <property type="entry name" value="PPIase_dom_sf"/>
</dbReference>
<dbReference type="SUPFAM" id="SSF109998">
    <property type="entry name" value="Triger factor/SurA peptide-binding domain-like"/>
    <property type="match status" value="1"/>
</dbReference>
<evidence type="ECO:0000256" key="3">
    <source>
        <dbReference type="SAM" id="SignalP"/>
    </source>
</evidence>
<dbReference type="Pfam" id="PF00639">
    <property type="entry name" value="Rotamase"/>
    <property type="match status" value="2"/>
</dbReference>
<comment type="caution">
    <text evidence="5">The sequence shown here is derived from an EMBL/GenBank/DDBJ whole genome shotgun (WGS) entry which is preliminary data.</text>
</comment>
<protein>
    <submittedName>
        <fullName evidence="5">Peptidyl-prolyl cis-trans isomerase SurA</fullName>
        <ecNumber evidence="5">5.2.1.8</ecNumber>
    </submittedName>
</protein>
<keyword evidence="2" id="KW-0697">Rotamase</keyword>
<dbReference type="AlphaFoldDB" id="A0A7W5DQV2"/>
<reference evidence="5 6" key="1">
    <citation type="submission" date="2020-08" db="EMBL/GenBank/DDBJ databases">
        <title>Genomic Encyclopedia of Type Strains, Phase IV (KMG-IV): sequencing the most valuable type-strain genomes for metagenomic binning, comparative biology and taxonomic classification.</title>
        <authorList>
            <person name="Goeker M."/>
        </authorList>
    </citation>
    <scope>NUCLEOTIDE SEQUENCE [LARGE SCALE GENOMIC DNA]</scope>
    <source>
        <strain evidence="5 6">DSM 27471</strain>
    </source>
</reference>
<evidence type="ECO:0000313" key="6">
    <source>
        <dbReference type="Proteomes" id="UP000544222"/>
    </source>
</evidence>
<dbReference type="Proteomes" id="UP000544222">
    <property type="component" value="Unassembled WGS sequence"/>
</dbReference>
<keyword evidence="2 5" id="KW-0413">Isomerase</keyword>
<accession>A0A7W5DQV2</accession>
<dbReference type="SUPFAM" id="SSF54534">
    <property type="entry name" value="FKBP-like"/>
    <property type="match status" value="2"/>
</dbReference>
<proteinExistence type="predicted"/>
<evidence type="ECO:0000256" key="1">
    <source>
        <dbReference type="ARBA" id="ARBA00022729"/>
    </source>
</evidence>
<dbReference type="PANTHER" id="PTHR47637">
    <property type="entry name" value="CHAPERONE SURA"/>
    <property type="match status" value="1"/>
</dbReference>
<dbReference type="PROSITE" id="PS50198">
    <property type="entry name" value="PPIC_PPIASE_2"/>
    <property type="match status" value="2"/>
</dbReference>
<feature type="domain" description="PpiC" evidence="4">
    <location>
        <begin position="278"/>
        <end position="392"/>
    </location>
</feature>
<evidence type="ECO:0000256" key="2">
    <source>
        <dbReference type="PROSITE-ProRule" id="PRU00278"/>
    </source>
</evidence>
<dbReference type="PANTHER" id="PTHR47637:SF1">
    <property type="entry name" value="CHAPERONE SURA"/>
    <property type="match status" value="1"/>
</dbReference>
<feature type="signal peptide" evidence="3">
    <location>
        <begin position="1"/>
        <end position="23"/>
    </location>
</feature>
<organism evidence="5 6">
    <name type="scientific">Microbacter margulisiae</name>
    <dbReference type="NCBI Taxonomy" id="1350067"/>
    <lineage>
        <taxon>Bacteria</taxon>
        <taxon>Pseudomonadati</taxon>
        <taxon>Bacteroidota</taxon>
        <taxon>Bacteroidia</taxon>
        <taxon>Bacteroidales</taxon>
        <taxon>Porphyromonadaceae</taxon>
        <taxon>Microbacter</taxon>
    </lineage>
</organism>
<feature type="chain" id="PRO_5031314035" evidence="3">
    <location>
        <begin position="24"/>
        <end position="453"/>
    </location>
</feature>
<dbReference type="EMBL" id="JACHYB010000001">
    <property type="protein sequence ID" value="MBB3187346.1"/>
    <property type="molecule type" value="Genomic_DNA"/>
</dbReference>